<feature type="transmembrane region" description="Helical" evidence="7">
    <location>
        <begin position="441"/>
        <end position="460"/>
    </location>
</feature>
<feature type="transmembrane region" description="Helical" evidence="7">
    <location>
        <begin position="78"/>
        <end position="103"/>
    </location>
</feature>
<comment type="caution">
    <text evidence="8">The sequence shown here is derived from an EMBL/GenBank/DDBJ whole genome shotgun (WGS) entry which is preliminary data.</text>
</comment>
<evidence type="ECO:0000256" key="1">
    <source>
        <dbReference type="ARBA" id="ARBA00004651"/>
    </source>
</evidence>
<gene>
    <name evidence="8" type="ORF">QWY28_16535</name>
</gene>
<reference evidence="8" key="1">
    <citation type="submission" date="2023-06" db="EMBL/GenBank/DDBJ databases">
        <title>Draft genome sequence of Nocardioides sp. SOB77.</title>
        <authorList>
            <person name="Zhang G."/>
        </authorList>
    </citation>
    <scope>NUCLEOTIDE SEQUENCE</scope>
    <source>
        <strain evidence="8">SOB77</strain>
    </source>
</reference>
<proteinExistence type="inferred from homology"/>
<comment type="subcellular location">
    <subcellularLocation>
        <location evidence="1">Cell membrane</location>
        <topology evidence="1">Multi-pass membrane protein</topology>
    </subcellularLocation>
</comment>
<dbReference type="RefSeq" id="WP_300953663.1">
    <property type="nucleotide sequence ID" value="NZ_JAUHJQ010000007.1"/>
</dbReference>
<dbReference type="InterPro" id="IPR050833">
    <property type="entry name" value="Poly_Biosynth_Transport"/>
</dbReference>
<protein>
    <submittedName>
        <fullName evidence="8">Oligosaccharide flippase family protein</fullName>
    </submittedName>
</protein>
<dbReference type="PANTHER" id="PTHR30250:SF10">
    <property type="entry name" value="LIPOPOLYSACCHARIDE BIOSYNTHESIS PROTEIN WZXC"/>
    <property type="match status" value="1"/>
</dbReference>
<feature type="transmembrane region" description="Helical" evidence="7">
    <location>
        <begin position="351"/>
        <end position="372"/>
    </location>
</feature>
<keyword evidence="9" id="KW-1185">Reference proteome</keyword>
<keyword evidence="6 7" id="KW-0472">Membrane</keyword>
<keyword evidence="5 7" id="KW-1133">Transmembrane helix</keyword>
<evidence type="ECO:0000313" key="8">
    <source>
        <dbReference type="EMBL" id="MDN4174570.1"/>
    </source>
</evidence>
<evidence type="ECO:0000256" key="2">
    <source>
        <dbReference type="ARBA" id="ARBA00007430"/>
    </source>
</evidence>
<evidence type="ECO:0000256" key="5">
    <source>
        <dbReference type="ARBA" id="ARBA00022989"/>
    </source>
</evidence>
<keyword evidence="4 7" id="KW-0812">Transmembrane</keyword>
<dbReference type="PANTHER" id="PTHR30250">
    <property type="entry name" value="PST FAMILY PREDICTED COLANIC ACID TRANSPORTER"/>
    <property type="match status" value="1"/>
</dbReference>
<feature type="transmembrane region" description="Helical" evidence="7">
    <location>
        <begin position="109"/>
        <end position="128"/>
    </location>
</feature>
<feature type="transmembrane region" description="Helical" evidence="7">
    <location>
        <begin position="40"/>
        <end position="66"/>
    </location>
</feature>
<name>A0ABT8FJE3_9ACTN</name>
<feature type="transmembrane region" description="Helical" evidence="7">
    <location>
        <begin position="171"/>
        <end position="192"/>
    </location>
</feature>
<organism evidence="8 9">
    <name type="scientific">Nocardioides oceani</name>
    <dbReference type="NCBI Taxonomy" id="3058369"/>
    <lineage>
        <taxon>Bacteria</taxon>
        <taxon>Bacillati</taxon>
        <taxon>Actinomycetota</taxon>
        <taxon>Actinomycetes</taxon>
        <taxon>Propionibacteriales</taxon>
        <taxon>Nocardioidaceae</taxon>
        <taxon>Nocardioides</taxon>
    </lineage>
</organism>
<sequence>MSARVSGRHAAVALGGQWTKYGVQIVALMLFSRMLNPEEFGFVAMVVAVVGVAHVLGDFGLSLAALSAPDLTARQRSNLFWISTGIGAVLAAAVCASAPLLVAVYDEPAVGPVAYGLSVVFLLNGLAGQFRTELNRASRFGVLAGADVVGQVVGLAGGLVTILAGGGHWGLVVQQVAAAAVTLVVLAGRAGWWPGLPGRGAGMGGLLRFGGLTFAAQVANYVSSNVDSVLVGRVWGPTVLGAYNRAFQVARLPVQQVAAPLTRVVLPQLTARRADPVAFAGAVRTAQLLLCTLLLGVLSLIAGAARPLVEVVLGDGWDQAVPYVRALCLGGAFQAAGYVCYWVLLAQDRAGVLLASELGARTVMVAMMVVAAPWGPTWVALAAAAGQLLLLLAAAVVALPRVGIPSGLLLAVPLRPAAVFAVACGVTAWADARWGGQLGAVPALLVAAVVWVLACTPALLSRGCRADLGVLVATGRSVLGRSPA</sequence>
<evidence type="ECO:0000313" key="9">
    <source>
        <dbReference type="Proteomes" id="UP001168620"/>
    </source>
</evidence>
<feature type="transmembrane region" description="Helical" evidence="7">
    <location>
        <begin position="323"/>
        <end position="344"/>
    </location>
</feature>
<evidence type="ECO:0000256" key="3">
    <source>
        <dbReference type="ARBA" id="ARBA00022475"/>
    </source>
</evidence>
<keyword evidence="3" id="KW-1003">Cell membrane</keyword>
<dbReference type="Proteomes" id="UP001168620">
    <property type="component" value="Unassembled WGS sequence"/>
</dbReference>
<dbReference type="EMBL" id="JAUHJQ010000007">
    <property type="protein sequence ID" value="MDN4174570.1"/>
    <property type="molecule type" value="Genomic_DNA"/>
</dbReference>
<feature type="transmembrane region" description="Helical" evidence="7">
    <location>
        <begin position="378"/>
        <end position="400"/>
    </location>
</feature>
<feature type="transmembrane region" description="Helical" evidence="7">
    <location>
        <begin position="407"/>
        <end position="429"/>
    </location>
</feature>
<comment type="similarity">
    <text evidence="2">Belongs to the polysaccharide synthase family.</text>
</comment>
<feature type="transmembrane region" description="Helical" evidence="7">
    <location>
        <begin position="140"/>
        <end position="165"/>
    </location>
</feature>
<accession>A0ABT8FJE3</accession>
<feature type="transmembrane region" description="Helical" evidence="7">
    <location>
        <begin position="277"/>
        <end position="303"/>
    </location>
</feature>
<dbReference type="Pfam" id="PF13440">
    <property type="entry name" value="Polysacc_synt_3"/>
    <property type="match status" value="1"/>
</dbReference>
<evidence type="ECO:0000256" key="7">
    <source>
        <dbReference type="SAM" id="Phobius"/>
    </source>
</evidence>
<evidence type="ECO:0000256" key="4">
    <source>
        <dbReference type="ARBA" id="ARBA00022692"/>
    </source>
</evidence>
<evidence type="ECO:0000256" key="6">
    <source>
        <dbReference type="ARBA" id="ARBA00023136"/>
    </source>
</evidence>